<dbReference type="Pfam" id="PF01569">
    <property type="entry name" value="PAP2"/>
    <property type="match status" value="1"/>
</dbReference>
<evidence type="ECO:0000259" key="2">
    <source>
        <dbReference type="SMART" id="SM00014"/>
    </source>
</evidence>
<feature type="transmembrane region" description="Helical" evidence="1">
    <location>
        <begin position="6"/>
        <end position="23"/>
    </location>
</feature>
<dbReference type="InterPro" id="IPR036938">
    <property type="entry name" value="PAP2/HPO_sf"/>
</dbReference>
<name>A0A921GMW2_9MICO</name>
<accession>A0A921GMW2</accession>
<feature type="domain" description="Phosphatidic acid phosphatase type 2/haloperoxidase" evidence="2">
    <location>
        <begin position="30"/>
        <end position="135"/>
    </location>
</feature>
<gene>
    <name evidence="3" type="ORF">K8W24_02985</name>
</gene>
<sequence length="252" mass="26145">AVETVSMPVIIALLALTAVIALLRRRPALLLPLASLVLGANLTTQVIKHLLVSREVLGPGIEPTTNSFPSGHSTLAATTMIALVLVAGRARPLVAPLGLLWSGAAGIGTLVTGWHRPSDVIGAIAVSAAWTFLVLGVDGLHTRRRLRRTAAHAGRGRRRRGRYLRQDVPRLPRVELACAVVLGAIGAVGLVTGAAGIAGLPLPLDLADRASQLAAFRATGAVIAGATAVWVALVMVLRTPSVLRTPPAERVP</sequence>
<dbReference type="Proteomes" id="UP000775129">
    <property type="component" value="Unassembled WGS sequence"/>
</dbReference>
<dbReference type="AlphaFoldDB" id="A0A921GMW2"/>
<comment type="caution">
    <text evidence="3">The sequence shown here is derived from an EMBL/GenBank/DDBJ whole genome shotgun (WGS) entry which is preliminary data.</text>
</comment>
<evidence type="ECO:0000313" key="4">
    <source>
        <dbReference type="Proteomes" id="UP000775129"/>
    </source>
</evidence>
<dbReference type="SUPFAM" id="SSF48317">
    <property type="entry name" value="Acid phosphatase/Vanadium-dependent haloperoxidase"/>
    <property type="match status" value="1"/>
</dbReference>
<feature type="transmembrane region" description="Helical" evidence="1">
    <location>
        <begin position="93"/>
        <end position="114"/>
    </location>
</feature>
<reference evidence="3" key="2">
    <citation type="submission" date="2021-09" db="EMBL/GenBank/DDBJ databases">
        <authorList>
            <person name="Gilroy R."/>
        </authorList>
    </citation>
    <scope>NUCLEOTIDE SEQUENCE</scope>
    <source>
        <strain evidence="3">1647</strain>
    </source>
</reference>
<organism evidence="3 4">
    <name type="scientific">Brachybacterium paraconglomeratum</name>
    <dbReference type="NCBI Taxonomy" id="173362"/>
    <lineage>
        <taxon>Bacteria</taxon>
        <taxon>Bacillati</taxon>
        <taxon>Actinomycetota</taxon>
        <taxon>Actinomycetes</taxon>
        <taxon>Micrococcales</taxon>
        <taxon>Dermabacteraceae</taxon>
        <taxon>Brachybacterium</taxon>
    </lineage>
</organism>
<feature type="non-terminal residue" evidence="3">
    <location>
        <position position="1"/>
    </location>
</feature>
<dbReference type="EMBL" id="DYWO01000094">
    <property type="protein sequence ID" value="HJF48755.1"/>
    <property type="molecule type" value="Genomic_DNA"/>
</dbReference>
<keyword evidence="1" id="KW-1133">Transmembrane helix</keyword>
<evidence type="ECO:0000256" key="1">
    <source>
        <dbReference type="SAM" id="Phobius"/>
    </source>
</evidence>
<feature type="transmembrane region" description="Helical" evidence="1">
    <location>
        <begin position="214"/>
        <end position="237"/>
    </location>
</feature>
<feature type="transmembrane region" description="Helical" evidence="1">
    <location>
        <begin position="176"/>
        <end position="202"/>
    </location>
</feature>
<proteinExistence type="predicted"/>
<reference evidence="3" key="1">
    <citation type="journal article" date="2021" name="PeerJ">
        <title>Extensive microbial diversity within the chicken gut microbiome revealed by metagenomics and culture.</title>
        <authorList>
            <person name="Gilroy R."/>
            <person name="Ravi A."/>
            <person name="Getino M."/>
            <person name="Pursley I."/>
            <person name="Horton D.L."/>
            <person name="Alikhan N.F."/>
            <person name="Baker D."/>
            <person name="Gharbi K."/>
            <person name="Hall N."/>
            <person name="Watson M."/>
            <person name="Adriaenssens E.M."/>
            <person name="Foster-Nyarko E."/>
            <person name="Jarju S."/>
            <person name="Secka A."/>
            <person name="Antonio M."/>
            <person name="Oren A."/>
            <person name="Chaudhuri R.R."/>
            <person name="La Ragione R."/>
            <person name="Hildebrand F."/>
            <person name="Pallen M.J."/>
        </authorList>
    </citation>
    <scope>NUCLEOTIDE SEQUENCE</scope>
    <source>
        <strain evidence="3">1647</strain>
    </source>
</reference>
<feature type="transmembrane region" description="Helical" evidence="1">
    <location>
        <begin position="120"/>
        <end position="140"/>
    </location>
</feature>
<feature type="transmembrane region" description="Helical" evidence="1">
    <location>
        <begin position="30"/>
        <end position="47"/>
    </location>
</feature>
<feature type="transmembrane region" description="Helical" evidence="1">
    <location>
        <begin position="67"/>
        <end position="86"/>
    </location>
</feature>
<dbReference type="SMART" id="SM00014">
    <property type="entry name" value="acidPPc"/>
    <property type="match status" value="1"/>
</dbReference>
<protein>
    <submittedName>
        <fullName evidence="3">Phosphatase PAP2 family protein</fullName>
    </submittedName>
</protein>
<keyword evidence="1" id="KW-0812">Transmembrane</keyword>
<evidence type="ECO:0000313" key="3">
    <source>
        <dbReference type="EMBL" id="HJF48755.1"/>
    </source>
</evidence>
<keyword evidence="1" id="KW-0472">Membrane</keyword>
<dbReference type="InterPro" id="IPR000326">
    <property type="entry name" value="PAP2/HPO"/>
</dbReference>
<dbReference type="Gene3D" id="1.20.144.10">
    <property type="entry name" value="Phosphatidic acid phosphatase type 2/haloperoxidase"/>
    <property type="match status" value="1"/>
</dbReference>